<dbReference type="GO" id="GO:0017116">
    <property type="term" value="F:single-stranded DNA helicase activity"/>
    <property type="evidence" value="ECO:0007669"/>
    <property type="project" value="TreeGrafter"/>
</dbReference>
<evidence type="ECO:0000256" key="4">
    <source>
        <dbReference type="ARBA" id="ARBA00022741"/>
    </source>
</evidence>
<dbReference type="GO" id="GO:1902975">
    <property type="term" value="P:mitotic DNA replication initiation"/>
    <property type="evidence" value="ECO:0007669"/>
    <property type="project" value="TreeGrafter"/>
</dbReference>
<dbReference type="STRING" id="1246581.A0A2H9TL89"/>
<keyword evidence="15" id="KW-1185">Reference proteome</keyword>
<dbReference type="GO" id="GO:0016887">
    <property type="term" value="F:ATP hydrolysis activity"/>
    <property type="evidence" value="ECO:0007669"/>
    <property type="project" value="RHEA"/>
</dbReference>
<comment type="subcellular location">
    <subcellularLocation>
        <location evidence="1 11">Nucleus</location>
    </subcellularLocation>
</comment>
<dbReference type="SUPFAM" id="SSF52540">
    <property type="entry name" value="P-loop containing nucleoside triphosphate hydrolases"/>
    <property type="match status" value="1"/>
</dbReference>
<organism evidence="14 15">
    <name type="scientific">Paramicrosporidium saccamoebae</name>
    <dbReference type="NCBI Taxonomy" id="1246581"/>
    <lineage>
        <taxon>Eukaryota</taxon>
        <taxon>Fungi</taxon>
        <taxon>Fungi incertae sedis</taxon>
        <taxon>Cryptomycota</taxon>
        <taxon>Cryptomycota incertae sedis</taxon>
        <taxon>Paramicrosporidium</taxon>
    </lineage>
</organism>
<comment type="function">
    <text evidence="11">Acts as component of the MCM2-7 complex (MCM complex) which is the replicative helicase essential for 'once per cell cycle' DNA replication initiation and elongation in eukaryotic cells. The active ATPase sites in the MCM2-7 ring are formed through the interaction surfaces of two neighboring subunits such that a critical structure of a conserved arginine finger motif is provided in trans relative to the ATP-binding site of the Walker A box of the adjacent subunit. The six ATPase active sites, however, are likely to contribute differentially to the complex helicase activity.</text>
</comment>
<sequence>MAAGGYSSTTIIADEQFIERQRLFEDFLASDRHDYKERIRGLLKTQGRRLIININDLRQTNAELATGLLRTPLEWLPPLEVALREVATTLNETSYEMDLGKVQLHVGFEGSFGALHTTPRHLSAALLSHMVCLDGIVTSCSLVRPKLLRSVHYSEPRKAFLMREYWDATMLGGGVTALNYPTGGEDRLVSEFGLCTYRDYQTVSMQEMPEKAPAGQLPRNVDVVLDDDLVDAVKPGDRVQIVGVYKSLAGSSQNASTIPATFRAVLIGLGVKLIGADAQTPTLSTDDMHNIRAMGRRRDVFDLLSRSLAPSIYGHEFVKKAVLLMLLGGVEKNLANGTHLRGDINLMLVGDPSTAKSQMLRFVLALAPLAIATTGRGSSGVGLTAAVTTDKETGERRLEAGAMVLADRGIVCIDEFDKMSDMDRVAIHEVMEQQTVTIAKAGIHASLNARCAVLAAANPIWGQYRETASPQENIRLPDSLLSRFDLLFIILDTSDPEHDHRISSHVLKMHRFIPTGLTEGQPISENTRTTDSDDEEERGVGTAVFQKHYGVGEEDADDEILTIPFLKKYIHHAKSMAAPVLTKAATDCIVTAYSEFRQKRDAEAGHTEAKTFPVTPRTLETLIRLATAHAKARLSARVERKDARMAVEMVQFCLYKEVKKKPSKRRRKQANDDSGTESSDNSDHSDEDTKVEKDEMAAVMEDPASLQGLTLEEVGSTMASASIVEHPTSIPPTQTQTQSQSQNYIDSASLEGTFVEPSQDSLPIATQPTEEVSRAVRAALHRLRSASTSAVFATNISDVHAEIAKEDPPLAASLMADVLMAVVQEMQRLNQVMISDGVIYII</sequence>
<comment type="catalytic activity">
    <reaction evidence="11">
        <text>ATP + H2O = ADP + phosphate + H(+)</text>
        <dbReference type="Rhea" id="RHEA:13065"/>
        <dbReference type="ChEBI" id="CHEBI:15377"/>
        <dbReference type="ChEBI" id="CHEBI:15378"/>
        <dbReference type="ChEBI" id="CHEBI:30616"/>
        <dbReference type="ChEBI" id="CHEBI:43474"/>
        <dbReference type="ChEBI" id="CHEBI:456216"/>
        <dbReference type="EC" id="3.6.4.12"/>
    </reaction>
</comment>
<dbReference type="InterPro" id="IPR001208">
    <property type="entry name" value="MCM_dom"/>
</dbReference>
<keyword evidence="4 10" id="KW-0547">Nucleotide-binding</keyword>
<dbReference type="InterPro" id="IPR008046">
    <property type="entry name" value="Mcm3"/>
</dbReference>
<feature type="domain" description="MCM C-terminal AAA(+) ATPase" evidence="13">
    <location>
        <begin position="300"/>
        <end position="506"/>
    </location>
</feature>
<evidence type="ECO:0000256" key="2">
    <source>
        <dbReference type="ARBA" id="ARBA00008010"/>
    </source>
</evidence>
<dbReference type="InterPro" id="IPR027925">
    <property type="entry name" value="MCM_N"/>
</dbReference>
<evidence type="ECO:0000256" key="1">
    <source>
        <dbReference type="ARBA" id="ARBA00004123"/>
    </source>
</evidence>
<dbReference type="InterPro" id="IPR012340">
    <property type="entry name" value="NA-bd_OB-fold"/>
</dbReference>
<dbReference type="PRINTS" id="PR01659">
    <property type="entry name" value="MCMPROTEIN3"/>
</dbReference>
<feature type="region of interest" description="Disordered" evidence="12">
    <location>
        <begin position="518"/>
        <end position="538"/>
    </location>
</feature>
<dbReference type="Pfam" id="PF14551">
    <property type="entry name" value="MCM_N"/>
    <property type="match status" value="1"/>
</dbReference>
<evidence type="ECO:0000256" key="11">
    <source>
        <dbReference type="RuleBase" id="RU368061"/>
    </source>
</evidence>
<keyword evidence="6 11" id="KW-0347">Helicase</keyword>
<dbReference type="Proteomes" id="UP000240830">
    <property type="component" value="Unassembled WGS sequence"/>
</dbReference>
<evidence type="ECO:0000256" key="5">
    <source>
        <dbReference type="ARBA" id="ARBA00022801"/>
    </source>
</evidence>
<dbReference type="GO" id="GO:0003697">
    <property type="term" value="F:single-stranded DNA binding"/>
    <property type="evidence" value="ECO:0007669"/>
    <property type="project" value="TreeGrafter"/>
</dbReference>
<comment type="similarity">
    <text evidence="2 10">Belongs to the MCM family.</text>
</comment>
<dbReference type="EMBL" id="MTSL01000117">
    <property type="protein sequence ID" value="PJF18525.1"/>
    <property type="molecule type" value="Genomic_DNA"/>
</dbReference>
<evidence type="ECO:0000256" key="6">
    <source>
        <dbReference type="ARBA" id="ARBA00022806"/>
    </source>
</evidence>
<dbReference type="PRINTS" id="PR01657">
    <property type="entry name" value="MCMFAMILY"/>
</dbReference>
<dbReference type="SUPFAM" id="SSF50249">
    <property type="entry name" value="Nucleic acid-binding proteins"/>
    <property type="match status" value="1"/>
</dbReference>
<gene>
    <name evidence="14" type="ORF">PSACC_01654</name>
</gene>
<evidence type="ECO:0000256" key="7">
    <source>
        <dbReference type="ARBA" id="ARBA00022840"/>
    </source>
</evidence>
<dbReference type="OrthoDB" id="1882346at2759"/>
<feature type="region of interest" description="Disordered" evidence="12">
    <location>
        <begin position="661"/>
        <end position="691"/>
    </location>
</feature>
<feature type="compositionally biased region" description="Basic and acidic residues" evidence="12">
    <location>
        <begin position="681"/>
        <end position="691"/>
    </location>
</feature>
<dbReference type="InterPro" id="IPR031327">
    <property type="entry name" value="MCM"/>
</dbReference>
<dbReference type="InterPro" id="IPR018525">
    <property type="entry name" value="MCM_CS"/>
</dbReference>
<name>A0A2H9TL89_9FUNG</name>
<evidence type="ECO:0000256" key="8">
    <source>
        <dbReference type="ARBA" id="ARBA00023125"/>
    </source>
</evidence>
<dbReference type="SMART" id="SM00382">
    <property type="entry name" value="AAA"/>
    <property type="match status" value="1"/>
</dbReference>
<dbReference type="PANTHER" id="PTHR11630:SF46">
    <property type="entry name" value="DNA REPLICATION LICENSING FACTOR MCM3-RELATED"/>
    <property type="match status" value="1"/>
</dbReference>
<dbReference type="Pfam" id="PF17855">
    <property type="entry name" value="MCM_lid"/>
    <property type="match status" value="1"/>
</dbReference>
<dbReference type="Pfam" id="PF17207">
    <property type="entry name" value="MCM_OB"/>
    <property type="match status" value="1"/>
</dbReference>
<dbReference type="InterPro" id="IPR033762">
    <property type="entry name" value="MCM_OB"/>
</dbReference>
<evidence type="ECO:0000256" key="10">
    <source>
        <dbReference type="RuleBase" id="RU004070"/>
    </source>
</evidence>
<dbReference type="PROSITE" id="PS50051">
    <property type="entry name" value="MCM_2"/>
    <property type="match status" value="1"/>
</dbReference>
<evidence type="ECO:0000256" key="12">
    <source>
        <dbReference type="SAM" id="MobiDB-lite"/>
    </source>
</evidence>
<keyword evidence="8 10" id="KW-0238">DNA-binding</keyword>
<dbReference type="AlphaFoldDB" id="A0A2H9TL89"/>
<dbReference type="Gene3D" id="3.30.1640.10">
    <property type="entry name" value="mini-chromosome maintenance (MCM) complex, chain A, domain 1"/>
    <property type="match status" value="1"/>
</dbReference>
<protein>
    <recommendedName>
        <fullName evidence="11">DNA replication licensing factor MCM3</fullName>
        <ecNumber evidence="11">3.6.4.12</ecNumber>
    </recommendedName>
</protein>
<dbReference type="GO" id="GO:0005656">
    <property type="term" value="C:nuclear pre-replicative complex"/>
    <property type="evidence" value="ECO:0007669"/>
    <property type="project" value="UniProtKB-ARBA"/>
</dbReference>
<dbReference type="InterPro" id="IPR003593">
    <property type="entry name" value="AAA+_ATPase"/>
</dbReference>
<dbReference type="Pfam" id="PF00493">
    <property type="entry name" value="MCM"/>
    <property type="match status" value="1"/>
</dbReference>
<keyword evidence="7 10" id="KW-0067">ATP-binding</keyword>
<dbReference type="GO" id="GO:0000727">
    <property type="term" value="P:double-strand break repair via break-induced replication"/>
    <property type="evidence" value="ECO:0007669"/>
    <property type="project" value="TreeGrafter"/>
</dbReference>
<dbReference type="PANTHER" id="PTHR11630">
    <property type="entry name" value="DNA REPLICATION LICENSING FACTOR MCM FAMILY MEMBER"/>
    <property type="match status" value="1"/>
</dbReference>
<evidence type="ECO:0000256" key="3">
    <source>
        <dbReference type="ARBA" id="ARBA00022705"/>
    </source>
</evidence>
<dbReference type="GO" id="GO:0042555">
    <property type="term" value="C:MCM complex"/>
    <property type="evidence" value="ECO:0007669"/>
    <property type="project" value="UniProtKB-UniRule"/>
</dbReference>
<dbReference type="PROSITE" id="PS00847">
    <property type="entry name" value="MCM_1"/>
    <property type="match status" value="1"/>
</dbReference>
<dbReference type="GO" id="GO:0006279">
    <property type="term" value="P:premeiotic DNA replication"/>
    <property type="evidence" value="ECO:0007669"/>
    <property type="project" value="UniProtKB-ARBA"/>
</dbReference>
<comment type="subunit">
    <text evidence="11">Component of the MCM2-7 complex.</text>
</comment>
<dbReference type="InterPro" id="IPR027417">
    <property type="entry name" value="P-loop_NTPase"/>
</dbReference>
<dbReference type="Gene3D" id="2.20.28.10">
    <property type="match status" value="1"/>
</dbReference>
<keyword evidence="5 11" id="KW-0378">Hydrolase</keyword>
<reference evidence="14 15" key="1">
    <citation type="submission" date="2016-10" db="EMBL/GenBank/DDBJ databases">
        <title>The genome of Paramicrosporidium saccamoebae is the missing link in understanding Cryptomycota and Microsporidia evolution.</title>
        <authorList>
            <person name="Quandt C.A."/>
            <person name="Beaudet D."/>
            <person name="Corsaro D."/>
            <person name="Michel R."/>
            <person name="Corradi N."/>
            <person name="James T."/>
        </authorList>
    </citation>
    <scope>NUCLEOTIDE SEQUENCE [LARGE SCALE GENOMIC DNA]</scope>
    <source>
        <strain evidence="14 15">KSL3</strain>
    </source>
</reference>
<dbReference type="Gene3D" id="2.40.50.140">
    <property type="entry name" value="Nucleic acid-binding proteins"/>
    <property type="match status" value="1"/>
</dbReference>
<dbReference type="EC" id="3.6.4.12" evidence="11"/>
<dbReference type="GO" id="GO:0031261">
    <property type="term" value="C:DNA replication preinitiation complex"/>
    <property type="evidence" value="ECO:0007669"/>
    <property type="project" value="UniProtKB-ARBA"/>
</dbReference>
<dbReference type="SMART" id="SM00350">
    <property type="entry name" value="MCM"/>
    <property type="match status" value="1"/>
</dbReference>
<dbReference type="Gene3D" id="3.40.50.300">
    <property type="entry name" value="P-loop containing nucleotide triphosphate hydrolases"/>
    <property type="match status" value="1"/>
</dbReference>
<evidence type="ECO:0000313" key="15">
    <source>
        <dbReference type="Proteomes" id="UP000240830"/>
    </source>
</evidence>
<proteinExistence type="inferred from homology"/>
<keyword evidence="9 11" id="KW-0539">Nucleus</keyword>
<dbReference type="GO" id="GO:0005524">
    <property type="term" value="F:ATP binding"/>
    <property type="evidence" value="ECO:0007669"/>
    <property type="project" value="UniProtKB-UniRule"/>
</dbReference>
<evidence type="ECO:0000256" key="9">
    <source>
        <dbReference type="ARBA" id="ARBA00023242"/>
    </source>
</evidence>
<dbReference type="InterPro" id="IPR041562">
    <property type="entry name" value="MCM_lid"/>
</dbReference>
<accession>A0A2H9TL89</accession>
<dbReference type="GO" id="GO:0006271">
    <property type="term" value="P:DNA strand elongation involved in DNA replication"/>
    <property type="evidence" value="ECO:0007669"/>
    <property type="project" value="TreeGrafter"/>
</dbReference>
<evidence type="ECO:0000259" key="13">
    <source>
        <dbReference type="PROSITE" id="PS50051"/>
    </source>
</evidence>
<keyword evidence="3 11" id="KW-0235">DNA replication</keyword>
<dbReference type="GO" id="GO:0043596">
    <property type="term" value="C:nuclear replication fork"/>
    <property type="evidence" value="ECO:0007669"/>
    <property type="project" value="UniProtKB-ARBA"/>
</dbReference>
<comment type="caution">
    <text evidence="14">The sequence shown here is derived from an EMBL/GenBank/DDBJ whole genome shotgun (WGS) entry which is preliminary data.</text>
</comment>
<evidence type="ECO:0000313" key="14">
    <source>
        <dbReference type="EMBL" id="PJF18525.1"/>
    </source>
</evidence>